<evidence type="ECO:0000256" key="8">
    <source>
        <dbReference type="ARBA" id="ARBA00023242"/>
    </source>
</evidence>
<dbReference type="InterPro" id="IPR013955">
    <property type="entry name" value="Rep_factor-A_C"/>
</dbReference>
<keyword evidence="3 11" id="KW-0235">DNA replication</keyword>
<name>A0A6A4VJG6_AMPAM</name>
<sequence length="606" mass="66861">MDHQLTTGAIVKMLNGEKVDNAVLQVISHKRVVGDTERYRLLISDGQHMNSFAMLGTQLVYMIHENQLAPNTVFRLNRYVSNTVNGTKKIIILLDITVLVPGAQTGKVGNPQAYAAGSTPAPAAAAPAPAAPAPAPAFKNSTSNGAMAARPVAAPPAATGQLSAQNVMPIAHLTPYANKWTIKARVTSKSDIRTWSNARGEGKLFSFELLDESGEIRCTAFKEQCDKFYDFLEPNKVYYLSQASLKPANKQFCGTIQHDFELTLNHNSIIEPCMDDSSIPGMQFNFVPISDLQTMEKPGLVDVIGVCKEAGDLDRIMSRKLSKELTKRDLKLVDQSNTEVTLTLWGSQAESFDAAGNPVVAIKGARLSDFNGCSLSSGGNSKLQLNPDIDQTYKLKGWYENEGVNMESKSISTRAARPDNFKTFAQAKHENIGGTGEPGYYSVCATILQLRSENCLYQSCPNGDCKKKVIDQQNGTFRCEKCNEQFSEFRWRALMQMNVADMTDNQWVTAFQETAEAVLGISADELGRMRDSDPERFQAVFNRATFKQFNMKLRAKMESYNDESRMRVVVSAAAPVSADLEAHKRRLREEIIAMGGQPNEEKMVVD</sequence>
<evidence type="ECO:0000256" key="7">
    <source>
        <dbReference type="ARBA" id="ARBA00023125"/>
    </source>
</evidence>
<evidence type="ECO:0000256" key="6">
    <source>
        <dbReference type="ARBA" id="ARBA00022833"/>
    </source>
</evidence>
<feature type="domain" description="Replication protein A OB" evidence="16">
    <location>
        <begin position="289"/>
        <end position="385"/>
    </location>
</feature>
<keyword evidence="18" id="KW-1185">Reference proteome</keyword>
<dbReference type="Pfam" id="PF01336">
    <property type="entry name" value="tRNA_anti-codon"/>
    <property type="match status" value="1"/>
</dbReference>
<evidence type="ECO:0000259" key="13">
    <source>
        <dbReference type="Pfam" id="PF01336"/>
    </source>
</evidence>
<feature type="domain" description="Replication factor-A protein 1 N-terminal" evidence="14">
    <location>
        <begin position="5"/>
        <end position="100"/>
    </location>
</feature>
<dbReference type="Gene3D" id="2.40.50.140">
    <property type="entry name" value="Nucleic acid-binding proteins"/>
    <property type="match status" value="4"/>
</dbReference>
<feature type="domain" description="OB" evidence="13">
    <location>
        <begin position="180"/>
        <end position="269"/>
    </location>
</feature>
<dbReference type="PANTHER" id="PTHR47165">
    <property type="entry name" value="OS03G0429900 PROTEIN"/>
    <property type="match status" value="1"/>
</dbReference>
<feature type="domain" description="Replication factor A C-terminal" evidence="15">
    <location>
        <begin position="440"/>
        <end position="582"/>
    </location>
</feature>
<evidence type="ECO:0000259" key="16">
    <source>
        <dbReference type="Pfam" id="PF16900"/>
    </source>
</evidence>
<dbReference type="InterPro" id="IPR004365">
    <property type="entry name" value="NA-bd_OB_tRNA"/>
</dbReference>
<evidence type="ECO:0000313" key="18">
    <source>
        <dbReference type="Proteomes" id="UP000440578"/>
    </source>
</evidence>
<comment type="function">
    <text evidence="9 11">As part of the heterotrimeric replication protein A complex (RPA/RP-A), binds and stabilizes single-stranded DNA intermediates, that form during DNA replication or upon DNA stress. It prevents their reannealing and in parallel, recruits and activates different proteins and complexes involved in DNA metabolism. Thereby, it plays an essential role both in DNA replication and the cellular response to DNA damage.</text>
</comment>
<dbReference type="Pfam" id="PF04057">
    <property type="entry name" value="Rep-A_N"/>
    <property type="match status" value="1"/>
</dbReference>
<accession>A0A6A4VJG6</accession>
<dbReference type="FunFam" id="2.40.50.140:FF:000064">
    <property type="entry name" value="Replication protein A subunit"/>
    <property type="match status" value="1"/>
</dbReference>
<dbReference type="CDD" id="cd04474">
    <property type="entry name" value="RPA1_DBD_A"/>
    <property type="match status" value="1"/>
</dbReference>
<dbReference type="SUPFAM" id="SSF50249">
    <property type="entry name" value="Nucleic acid-binding proteins"/>
    <property type="match status" value="4"/>
</dbReference>
<keyword evidence="5 11" id="KW-0863">Zinc-finger</keyword>
<evidence type="ECO:0000313" key="17">
    <source>
        <dbReference type="EMBL" id="KAF0289581.1"/>
    </source>
</evidence>
<evidence type="ECO:0000256" key="10">
    <source>
        <dbReference type="ARBA" id="ARBA00062035"/>
    </source>
</evidence>
<dbReference type="AlphaFoldDB" id="A0A6A4VJG6"/>
<dbReference type="OrthoDB" id="1751331at2759"/>
<dbReference type="FunFam" id="2.40.50.140:FF:000117">
    <property type="entry name" value="Replication protein A subunit"/>
    <property type="match status" value="1"/>
</dbReference>
<proteinExistence type="inferred from homology"/>
<gene>
    <name evidence="17" type="primary">rpa1_0</name>
    <name evidence="17" type="ORF">FJT64_012227</name>
</gene>
<dbReference type="EMBL" id="VIIS01002025">
    <property type="protein sequence ID" value="KAF0289581.1"/>
    <property type="molecule type" value="Genomic_DNA"/>
</dbReference>
<evidence type="ECO:0000259" key="15">
    <source>
        <dbReference type="Pfam" id="PF08646"/>
    </source>
</evidence>
<evidence type="ECO:0000256" key="5">
    <source>
        <dbReference type="ARBA" id="ARBA00022771"/>
    </source>
</evidence>
<evidence type="ECO:0000259" key="14">
    <source>
        <dbReference type="Pfam" id="PF04057"/>
    </source>
</evidence>
<dbReference type="GO" id="GO:0006281">
    <property type="term" value="P:DNA repair"/>
    <property type="evidence" value="ECO:0007669"/>
    <property type="project" value="InterPro"/>
</dbReference>
<dbReference type="GO" id="GO:0006310">
    <property type="term" value="P:DNA recombination"/>
    <property type="evidence" value="ECO:0007669"/>
    <property type="project" value="InterPro"/>
</dbReference>
<keyword evidence="4 11" id="KW-0479">Metal-binding</keyword>
<dbReference type="PANTHER" id="PTHR47165:SF4">
    <property type="entry name" value="OS03G0429900 PROTEIN"/>
    <property type="match status" value="1"/>
</dbReference>
<comment type="subunit">
    <text evidence="10 11">Component of the heterotrimeric canonical replication protein A complex (RPA).</text>
</comment>
<comment type="similarity">
    <text evidence="2 11">Belongs to the replication factor A protein 1 family.</text>
</comment>
<dbReference type="GO" id="GO:0005634">
    <property type="term" value="C:nucleus"/>
    <property type="evidence" value="ECO:0007669"/>
    <property type="project" value="UniProtKB-SubCell"/>
</dbReference>
<keyword evidence="6 11" id="KW-0862">Zinc</keyword>
<dbReference type="Pfam" id="PF16900">
    <property type="entry name" value="REPA_OB_2"/>
    <property type="match status" value="1"/>
</dbReference>
<evidence type="ECO:0000256" key="1">
    <source>
        <dbReference type="ARBA" id="ARBA00004123"/>
    </source>
</evidence>
<dbReference type="InterPro" id="IPR047192">
    <property type="entry name" value="Euk_RPA1_DBD_C"/>
</dbReference>
<dbReference type="FunFam" id="2.40.50.140:FF:000041">
    <property type="entry name" value="Replication protein A subunit"/>
    <property type="match status" value="1"/>
</dbReference>
<dbReference type="InterPro" id="IPR012340">
    <property type="entry name" value="NA-bd_OB-fold"/>
</dbReference>
<dbReference type="CDD" id="cd04476">
    <property type="entry name" value="RPA1_DBD_C"/>
    <property type="match status" value="1"/>
</dbReference>
<protein>
    <recommendedName>
        <fullName evidence="11">Replication protein A subunit</fullName>
    </recommendedName>
</protein>
<dbReference type="Pfam" id="PF08646">
    <property type="entry name" value="Rep_fac-A_C"/>
    <property type="match status" value="1"/>
</dbReference>
<comment type="caution">
    <text evidence="17">The sequence shown here is derived from an EMBL/GenBank/DDBJ whole genome shotgun (WGS) entry which is preliminary data.</text>
</comment>
<evidence type="ECO:0000256" key="2">
    <source>
        <dbReference type="ARBA" id="ARBA00005690"/>
    </source>
</evidence>
<dbReference type="CDD" id="cd04475">
    <property type="entry name" value="RPA1_DBD_B"/>
    <property type="match status" value="1"/>
</dbReference>
<reference evidence="17 18" key="1">
    <citation type="submission" date="2019-07" db="EMBL/GenBank/DDBJ databases">
        <title>Draft genome assembly of a fouling barnacle, Amphibalanus amphitrite (Darwin, 1854): The first reference genome for Thecostraca.</title>
        <authorList>
            <person name="Kim W."/>
        </authorList>
    </citation>
    <scope>NUCLEOTIDE SEQUENCE [LARGE SCALE GENOMIC DNA]</scope>
    <source>
        <strain evidence="17">SNU_AA5</strain>
        <tissue evidence="17">Soma without cirri and trophi</tissue>
    </source>
</reference>
<keyword evidence="7 11" id="KW-0238">DNA-binding</keyword>
<dbReference type="InterPro" id="IPR031657">
    <property type="entry name" value="REPA_OB_2"/>
</dbReference>
<evidence type="ECO:0000256" key="9">
    <source>
        <dbReference type="ARBA" id="ARBA00058595"/>
    </source>
</evidence>
<dbReference type="CDD" id="cd04477">
    <property type="entry name" value="RPA1N"/>
    <property type="match status" value="1"/>
</dbReference>
<dbReference type="InterPro" id="IPR004591">
    <property type="entry name" value="Rfa1"/>
</dbReference>
<evidence type="ECO:0000256" key="11">
    <source>
        <dbReference type="RuleBase" id="RU364130"/>
    </source>
</evidence>
<dbReference type="GO" id="GO:0006260">
    <property type="term" value="P:DNA replication"/>
    <property type="evidence" value="ECO:0007669"/>
    <property type="project" value="UniProtKB-KW"/>
</dbReference>
<dbReference type="NCBIfam" id="TIGR00617">
    <property type="entry name" value="rpa1"/>
    <property type="match status" value="1"/>
</dbReference>
<comment type="subcellular location">
    <subcellularLocation>
        <location evidence="1 11">Nucleus</location>
    </subcellularLocation>
</comment>
<feature type="region of interest" description="Disordered" evidence="12">
    <location>
        <begin position="115"/>
        <end position="137"/>
    </location>
</feature>
<keyword evidence="8 11" id="KW-0539">Nucleus</keyword>
<dbReference type="GO" id="GO:0003677">
    <property type="term" value="F:DNA binding"/>
    <property type="evidence" value="ECO:0007669"/>
    <property type="project" value="UniProtKB-KW"/>
</dbReference>
<evidence type="ECO:0000256" key="4">
    <source>
        <dbReference type="ARBA" id="ARBA00022723"/>
    </source>
</evidence>
<dbReference type="InterPro" id="IPR007199">
    <property type="entry name" value="Rep_factor-A_N"/>
</dbReference>
<dbReference type="GO" id="GO:0008270">
    <property type="term" value="F:zinc ion binding"/>
    <property type="evidence" value="ECO:0007669"/>
    <property type="project" value="UniProtKB-KW"/>
</dbReference>
<organism evidence="17 18">
    <name type="scientific">Amphibalanus amphitrite</name>
    <name type="common">Striped barnacle</name>
    <name type="synonym">Balanus amphitrite</name>
    <dbReference type="NCBI Taxonomy" id="1232801"/>
    <lineage>
        <taxon>Eukaryota</taxon>
        <taxon>Metazoa</taxon>
        <taxon>Ecdysozoa</taxon>
        <taxon>Arthropoda</taxon>
        <taxon>Crustacea</taxon>
        <taxon>Multicrustacea</taxon>
        <taxon>Cirripedia</taxon>
        <taxon>Thoracica</taxon>
        <taxon>Thoracicalcarea</taxon>
        <taxon>Balanomorpha</taxon>
        <taxon>Balanoidea</taxon>
        <taxon>Balanidae</taxon>
        <taxon>Amphibalaninae</taxon>
        <taxon>Amphibalanus</taxon>
    </lineage>
</organism>
<evidence type="ECO:0000256" key="12">
    <source>
        <dbReference type="SAM" id="MobiDB-lite"/>
    </source>
</evidence>
<dbReference type="FunFam" id="2.40.50.140:FF:000090">
    <property type="entry name" value="Replication protein A subunit"/>
    <property type="match status" value="1"/>
</dbReference>
<dbReference type="Proteomes" id="UP000440578">
    <property type="component" value="Unassembled WGS sequence"/>
</dbReference>
<evidence type="ECO:0000256" key="3">
    <source>
        <dbReference type="ARBA" id="ARBA00022705"/>
    </source>
</evidence>